<evidence type="ECO:0000313" key="3">
    <source>
        <dbReference type="Proteomes" id="UP000541810"/>
    </source>
</evidence>
<protein>
    <recommendedName>
        <fullName evidence="4">BtpA/SgcQ family protein</fullName>
    </recommendedName>
</protein>
<dbReference type="PANTHER" id="PTHR21381">
    <property type="entry name" value="ZGC:162297"/>
    <property type="match status" value="1"/>
</dbReference>
<dbReference type="SUPFAM" id="SSF51366">
    <property type="entry name" value="Ribulose-phoshate binding barrel"/>
    <property type="match status" value="1"/>
</dbReference>
<dbReference type="InterPro" id="IPR005137">
    <property type="entry name" value="BtpA"/>
</dbReference>
<proteinExistence type="inferred from homology"/>
<accession>A0A7X0HA39</accession>
<sequence>MTAKQKDRTAMKIVGMLHAPALPGAPGYAGDWSALRDFVLRDAAALVEGGVHGLMLENFGDVPFFSGRVPAEVVACLTRLACDVKREVGEEVPLGINVLRNDGESALAVASACGAAYVRVNVLSGAVVTDQGVIQGDAARMLRRRREMGAEGVAVWADVRVKHAAPMGQGWRPLEEEVEELVLRAGASGVIVSGSGTGKATDADELRGVREVMDGLGDQAVPIWVGSGATADTAAGLLEHADGLIVGTWVKAGGQLGRPVETERVKRLMAEVPGS</sequence>
<evidence type="ECO:0000256" key="1">
    <source>
        <dbReference type="ARBA" id="ARBA00006007"/>
    </source>
</evidence>
<comment type="similarity">
    <text evidence="1">Belongs to the BtpA family.</text>
</comment>
<dbReference type="AlphaFoldDB" id="A0A7X0HA39"/>
<dbReference type="Proteomes" id="UP000541810">
    <property type="component" value="Unassembled WGS sequence"/>
</dbReference>
<dbReference type="Pfam" id="PF03437">
    <property type="entry name" value="BtpA"/>
    <property type="match status" value="1"/>
</dbReference>
<organism evidence="2 3">
    <name type="scientific">Algisphaera agarilytica</name>
    <dbReference type="NCBI Taxonomy" id="1385975"/>
    <lineage>
        <taxon>Bacteria</taxon>
        <taxon>Pseudomonadati</taxon>
        <taxon>Planctomycetota</taxon>
        <taxon>Phycisphaerae</taxon>
        <taxon>Phycisphaerales</taxon>
        <taxon>Phycisphaeraceae</taxon>
        <taxon>Algisphaera</taxon>
    </lineage>
</organism>
<dbReference type="RefSeq" id="WP_184678091.1">
    <property type="nucleotide sequence ID" value="NZ_JACHGY010000001.1"/>
</dbReference>
<dbReference type="PIRSF" id="PIRSF005956">
    <property type="entry name" value="BtpA"/>
    <property type="match status" value="1"/>
</dbReference>
<gene>
    <name evidence="2" type="ORF">HNQ40_002390</name>
</gene>
<evidence type="ECO:0008006" key="4">
    <source>
        <dbReference type="Google" id="ProtNLM"/>
    </source>
</evidence>
<comment type="caution">
    <text evidence="2">The sequence shown here is derived from an EMBL/GenBank/DDBJ whole genome shotgun (WGS) entry which is preliminary data.</text>
</comment>
<reference evidence="2 3" key="1">
    <citation type="submission" date="2020-08" db="EMBL/GenBank/DDBJ databases">
        <title>Genomic Encyclopedia of Type Strains, Phase IV (KMG-IV): sequencing the most valuable type-strain genomes for metagenomic binning, comparative biology and taxonomic classification.</title>
        <authorList>
            <person name="Goeker M."/>
        </authorList>
    </citation>
    <scope>NUCLEOTIDE SEQUENCE [LARGE SCALE GENOMIC DNA]</scope>
    <source>
        <strain evidence="2 3">DSM 103725</strain>
    </source>
</reference>
<dbReference type="NCBIfam" id="TIGR00259">
    <property type="entry name" value="thylakoid_BtpA"/>
    <property type="match status" value="1"/>
</dbReference>
<dbReference type="EMBL" id="JACHGY010000001">
    <property type="protein sequence ID" value="MBB6430584.1"/>
    <property type="molecule type" value="Genomic_DNA"/>
</dbReference>
<keyword evidence="3" id="KW-1185">Reference proteome</keyword>
<evidence type="ECO:0000313" key="2">
    <source>
        <dbReference type="EMBL" id="MBB6430584.1"/>
    </source>
</evidence>
<name>A0A7X0HA39_9BACT</name>
<dbReference type="PANTHER" id="PTHR21381:SF3">
    <property type="entry name" value="SGC REGION PROTEIN SGCQ-RELATED"/>
    <property type="match status" value="1"/>
</dbReference>
<dbReference type="InterPro" id="IPR011060">
    <property type="entry name" value="RibuloseP-bd_barrel"/>
</dbReference>